<protein>
    <recommendedName>
        <fullName evidence="8">Sensor domain-containing diguanylate cyclase</fullName>
    </recommendedName>
</protein>
<dbReference type="PROSITE" id="PS50113">
    <property type="entry name" value="PAC"/>
    <property type="match status" value="1"/>
</dbReference>
<dbReference type="Gene3D" id="3.30.70.270">
    <property type="match status" value="1"/>
</dbReference>
<feature type="transmembrane region" description="Helical" evidence="2">
    <location>
        <begin position="32"/>
        <end position="62"/>
    </location>
</feature>
<name>A0A2N8KX36_9BURK</name>
<dbReference type="SUPFAM" id="SSF55073">
    <property type="entry name" value="Nucleotide cyclase"/>
    <property type="match status" value="1"/>
</dbReference>
<feature type="transmembrane region" description="Helical" evidence="2">
    <location>
        <begin position="317"/>
        <end position="338"/>
    </location>
</feature>
<dbReference type="NCBIfam" id="TIGR00229">
    <property type="entry name" value="sensory_box"/>
    <property type="match status" value="2"/>
</dbReference>
<dbReference type="CDD" id="cd01949">
    <property type="entry name" value="GGDEF"/>
    <property type="match status" value="1"/>
</dbReference>
<evidence type="ECO:0000313" key="6">
    <source>
        <dbReference type="EMBL" id="PND38019.1"/>
    </source>
</evidence>
<dbReference type="SUPFAM" id="SSF55785">
    <property type="entry name" value="PYP-like sensor domain (PAS domain)"/>
    <property type="match status" value="3"/>
</dbReference>
<dbReference type="InterPro" id="IPR029787">
    <property type="entry name" value="Nucleotide_cyclase"/>
</dbReference>
<comment type="caution">
    <text evidence="6">The sequence shown here is derived from an EMBL/GenBank/DDBJ whole genome shotgun (WGS) entry which is preliminary data.</text>
</comment>
<dbReference type="CDD" id="cd00130">
    <property type="entry name" value="PAS"/>
    <property type="match status" value="3"/>
</dbReference>
<dbReference type="Pfam" id="PF00990">
    <property type="entry name" value="GGDEF"/>
    <property type="match status" value="1"/>
</dbReference>
<evidence type="ECO:0000256" key="1">
    <source>
        <dbReference type="SAM" id="MobiDB-lite"/>
    </source>
</evidence>
<dbReference type="PANTHER" id="PTHR44757">
    <property type="entry name" value="DIGUANYLATE CYCLASE DGCP"/>
    <property type="match status" value="1"/>
</dbReference>
<keyword evidence="2" id="KW-0812">Transmembrane</keyword>
<keyword evidence="2" id="KW-0472">Membrane</keyword>
<feature type="domain" description="PAS" evidence="3">
    <location>
        <begin position="467"/>
        <end position="539"/>
    </location>
</feature>
<gene>
    <name evidence="6" type="ORF">C1O66_11130</name>
</gene>
<dbReference type="InterPro" id="IPR052155">
    <property type="entry name" value="Biofilm_reg_signaling"/>
</dbReference>
<dbReference type="FunFam" id="3.30.70.270:FF:000001">
    <property type="entry name" value="Diguanylate cyclase domain protein"/>
    <property type="match status" value="1"/>
</dbReference>
<feature type="domain" description="PAS" evidence="3">
    <location>
        <begin position="347"/>
        <end position="417"/>
    </location>
</feature>
<dbReference type="InterPro" id="IPR000160">
    <property type="entry name" value="GGDEF_dom"/>
</dbReference>
<keyword evidence="7" id="KW-1185">Reference proteome</keyword>
<proteinExistence type="predicted"/>
<dbReference type="InterPro" id="IPR043128">
    <property type="entry name" value="Rev_trsase/Diguanyl_cyclase"/>
</dbReference>
<accession>A0A2N8KX36</accession>
<evidence type="ECO:0000259" key="3">
    <source>
        <dbReference type="PROSITE" id="PS50112"/>
    </source>
</evidence>
<dbReference type="NCBIfam" id="TIGR00254">
    <property type="entry name" value="GGDEF"/>
    <property type="match status" value="1"/>
</dbReference>
<keyword evidence="2" id="KW-1133">Transmembrane helix</keyword>
<feature type="domain" description="PAC" evidence="4">
    <location>
        <begin position="678"/>
        <end position="731"/>
    </location>
</feature>
<evidence type="ECO:0000259" key="4">
    <source>
        <dbReference type="PROSITE" id="PS50113"/>
    </source>
</evidence>
<dbReference type="Pfam" id="PF08448">
    <property type="entry name" value="PAS_4"/>
    <property type="match status" value="3"/>
</dbReference>
<dbReference type="GO" id="GO:0003824">
    <property type="term" value="F:catalytic activity"/>
    <property type="evidence" value="ECO:0007669"/>
    <property type="project" value="UniProtKB-ARBA"/>
</dbReference>
<feature type="domain" description="GGDEF" evidence="5">
    <location>
        <begin position="765"/>
        <end position="898"/>
    </location>
</feature>
<dbReference type="InterPro" id="IPR000700">
    <property type="entry name" value="PAS-assoc_C"/>
</dbReference>
<organism evidence="6 7">
    <name type="scientific">Kinneretia aquatilis</name>
    <dbReference type="NCBI Taxonomy" id="2070761"/>
    <lineage>
        <taxon>Bacteria</taxon>
        <taxon>Pseudomonadati</taxon>
        <taxon>Pseudomonadota</taxon>
        <taxon>Betaproteobacteria</taxon>
        <taxon>Burkholderiales</taxon>
        <taxon>Sphaerotilaceae</taxon>
        <taxon>Roseateles</taxon>
    </lineage>
</organism>
<evidence type="ECO:0000259" key="5">
    <source>
        <dbReference type="PROSITE" id="PS50887"/>
    </source>
</evidence>
<dbReference type="InterPro" id="IPR013656">
    <property type="entry name" value="PAS_4"/>
</dbReference>
<feature type="region of interest" description="Disordered" evidence="1">
    <location>
        <begin position="1"/>
        <end position="28"/>
    </location>
</feature>
<dbReference type="OrthoDB" id="8929028at2"/>
<reference evidence="6 7" key="1">
    <citation type="submission" date="2018-01" db="EMBL/GenBank/DDBJ databases">
        <title>Draft genome sequence of Paucibacter aquatile CR182 isolated from freshwater of the Nakdong River.</title>
        <authorList>
            <person name="Choi A."/>
            <person name="Chung E.J."/>
        </authorList>
    </citation>
    <scope>NUCLEOTIDE SEQUENCE [LARGE SCALE GENOMIC DNA]</scope>
    <source>
        <strain evidence="6 7">CR182</strain>
    </source>
</reference>
<dbReference type="InterPro" id="IPR000014">
    <property type="entry name" value="PAS"/>
</dbReference>
<dbReference type="Proteomes" id="UP000235916">
    <property type="component" value="Unassembled WGS sequence"/>
</dbReference>
<evidence type="ECO:0000313" key="7">
    <source>
        <dbReference type="Proteomes" id="UP000235916"/>
    </source>
</evidence>
<evidence type="ECO:0000256" key="2">
    <source>
        <dbReference type="SAM" id="Phobius"/>
    </source>
</evidence>
<evidence type="ECO:0008006" key="8">
    <source>
        <dbReference type="Google" id="ProtNLM"/>
    </source>
</evidence>
<dbReference type="SMART" id="SM00267">
    <property type="entry name" value="GGDEF"/>
    <property type="match status" value="1"/>
</dbReference>
<sequence length="901" mass="99634">MFASGPHRGRPRSRMPEESTPPPPSELPSSRLAGLLTLGPFAAIGLVLVMLWGFVVWFTLFYPAQLLQDQRSEMASATEAAAAQTEAVFRDAERSLRTIDLWLLTRGQREPLADVSLAQLADTLRETSRGMVDVLLLDAQGLAFRIPAISGQPAADLSQQQAYLALLADHAEAKPVLGLPLQLRANGPMQIPMLMRLSASDSGLPMAVALIDLTRLQRLHGFFARGPAAAVTLLRADGVALSRVPELPGFIGRDVFADRPERRADFSGREGFFATSGAASDGQPRHGAYRSLDVFGLQLLVSQGDNAALARHRIERLVVIGFSVVVSGLALLMTAVLARTQRRVRLEEAIQRAASDASPLGLFRCDQSGRMVYANPTYLQLQGLREDQLAWGWLELQAPERRERVRSNWLEMIRRGEGLKAFSRIQRPDGQRRLLAVRTAPLRLDGKLQGQVGTVEDITELAEQQRAARTLNAIFALTPDYVCQLDQNHRLIYMNPAARQRLGVPMDSDLSDTAYTDFFAPGGAERFREEILPAVLAQGQWQGQGTVLDGQRQPVPCMATVLLHRKASGAVETLSVILRDISADVRAQRERQRTEAMMRAIAQTSQAMISVLDLEARFLFFNQAFERRYNVRREAWLGRHVAELLGDEEYQARRPAIDRALQGLATQLERVYDRSTAQAADARSQATSEDMALVLQLRYAPLRSESEAIEGVICIAHDVTEARREEQRLRDASQTCPLTQLLNRRGFNKKAQDLFDAVSTRRSSGYAALLYLDLDRFKPVNDQHGHPVGDALLKAVAGRLRHVLRPQDLVARLGGDEFAVLLPGLQDPGAARIVAEKIIQAIGTPFRIEQLELHIGISVGFCISPNHRLLLEPMVAEADAKLYEAKRAGRNCARGNLDQLG</sequence>
<dbReference type="InterPro" id="IPR035965">
    <property type="entry name" value="PAS-like_dom_sf"/>
</dbReference>
<dbReference type="PROSITE" id="PS50887">
    <property type="entry name" value="GGDEF"/>
    <property type="match status" value="1"/>
</dbReference>
<dbReference type="EMBL" id="POSP01000003">
    <property type="protein sequence ID" value="PND38019.1"/>
    <property type="molecule type" value="Genomic_DNA"/>
</dbReference>
<dbReference type="SMART" id="SM00091">
    <property type="entry name" value="PAS"/>
    <property type="match status" value="3"/>
</dbReference>
<dbReference type="CDD" id="cd12915">
    <property type="entry name" value="PDC2_DGC_like"/>
    <property type="match status" value="1"/>
</dbReference>
<dbReference type="AlphaFoldDB" id="A0A2N8KX36"/>
<dbReference type="Gene3D" id="3.30.450.20">
    <property type="entry name" value="PAS domain"/>
    <property type="match status" value="5"/>
</dbReference>
<dbReference type="PROSITE" id="PS50112">
    <property type="entry name" value="PAS"/>
    <property type="match status" value="3"/>
</dbReference>
<dbReference type="PANTHER" id="PTHR44757:SF2">
    <property type="entry name" value="BIOFILM ARCHITECTURE MAINTENANCE PROTEIN MBAA"/>
    <property type="match status" value="1"/>
</dbReference>
<feature type="domain" description="PAS" evidence="3">
    <location>
        <begin position="594"/>
        <end position="664"/>
    </location>
</feature>